<dbReference type="SUPFAM" id="SSF48208">
    <property type="entry name" value="Six-hairpin glycosidases"/>
    <property type="match status" value="1"/>
</dbReference>
<evidence type="ECO:0000256" key="3">
    <source>
        <dbReference type="ARBA" id="ARBA00023277"/>
    </source>
</evidence>
<dbReference type="SUPFAM" id="SSF81296">
    <property type="entry name" value="E set domains"/>
    <property type="match status" value="1"/>
</dbReference>
<evidence type="ECO:0000256" key="4">
    <source>
        <dbReference type="ARBA" id="ARBA00023295"/>
    </source>
</evidence>
<feature type="domain" description="Cellulase Ig-like" evidence="8">
    <location>
        <begin position="28"/>
        <end position="109"/>
    </location>
</feature>
<dbReference type="Pfam" id="PF02927">
    <property type="entry name" value="CelD_N"/>
    <property type="match status" value="1"/>
</dbReference>
<evidence type="ECO:0000313" key="10">
    <source>
        <dbReference type="Proteomes" id="UP000605568"/>
    </source>
</evidence>
<organism evidence="9 10">
    <name type="scientific">Lentzea cavernae</name>
    <dbReference type="NCBI Taxonomy" id="2020703"/>
    <lineage>
        <taxon>Bacteria</taxon>
        <taxon>Bacillati</taxon>
        <taxon>Actinomycetota</taxon>
        <taxon>Actinomycetes</taxon>
        <taxon>Pseudonocardiales</taxon>
        <taxon>Pseudonocardiaceae</taxon>
        <taxon>Lentzea</taxon>
    </lineage>
</organism>
<evidence type="ECO:0000313" key="9">
    <source>
        <dbReference type="EMBL" id="GHH45871.1"/>
    </source>
</evidence>
<dbReference type="Gene3D" id="2.60.40.10">
    <property type="entry name" value="Immunoglobulins"/>
    <property type="match status" value="1"/>
</dbReference>
<evidence type="ECO:0000256" key="1">
    <source>
        <dbReference type="ARBA" id="ARBA00007072"/>
    </source>
</evidence>
<accession>A0ABQ3MKR0</accession>
<keyword evidence="3" id="KW-0119">Carbohydrate metabolism</keyword>
<dbReference type="Pfam" id="PF00759">
    <property type="entry name" value="Glyco_hydro_9"/>
    <property type="match status" value="1"/>
</dbReference>
<keyword evidence="10" id="KW-1185">Reference proteome</keyword>
<keyword evidence="6" id="KW-0732">Signal</keyword>
<proteinExistence type="inferred from homology"/>
<dbReference type="GO" id="GO:0016787">
    <property type="term" value="F:hydrolase activity"/>
    <property type="evidence" value="ECO:0007669"/>
    <property type="project" value="UniProtKB-KW"/>
</dbReference>
<dbReference type="EMBL" id="BNAR01000007">
    <property type="protein sequence ID" value="GHH45871.1"/>
    <property type="molecule type" value="Genomic_DNA"/>
</dbReference>
<protein>
    <submittedName>
        <fullName evidence="9">Hydrolase</fullName>
    </submittedName>
</protein>
<feature type="chain" id="PRO_5046298567" evidence="6">
    <location>
        <begin position="24"/>
        <end position="619"/>
    </location>
</feature>
<dbReference type="Proteomes" id="UP000605568">
    <property type="component" value="Unassembled WGS sequence"/>
</dbReference>
<evidence type="ECO:0000259" key="8">
    <source>
        <dbReference type="Pfam" id="PF02927"/>
    </source>
</evidence>
<sequence length="619" mass="66282">MRIRRAALVAAVLTGVVVAPAQAQTAPAGQIRLDQIGFGTSEQKHAYVLGGAANTRFTVVDSRGRTVLTGKTGASTGSWSDKFPAVHPIDFSQLKKSGTYRIKVGSSTSPAFKVDSLKKLFSPVAHNTVEFFQAQRDGADVIPGRLGRKPAHLTDREALVYEAPVFAGEGGDQIAAPLKPTGAKVDLEGGWFDAGDFVKFTHASSYSTASMLLALRNKHNDALYDEAKFGLKWLDKAFDEKTGTLYAQVGIGTGSEEFGFVGDHDVWRLPEADDKLDVKPGDSEYFIKHRPVFRANVAGEKISPNLVGRVAGSFALAAQIESRKNPRLARSYLDKAAQLFSLAKTTDVGELVTAFPHAYYPEESWTDDMEFGATQLALAAKALNDKRYNQFARAATHWAKEFLATGDPDTLNVYNISALGHADLAPLLKKGIPGAEVTEKQVVGDIQRQLRKGADAAQTSPFRTAANVETWDVGSRTFGYITTAALYQKLTGSQEYATFGTQQRGFALGTNAWGTSLIVGVGTKFPECPHHQAANLSGSVNGGSKVLVGAVINGPNDATLFGDLGEMPPGSVTCTKPYTLEFNSAKSVFADDLRSWPSSEPAIDFTATGVLGFSLIANS</sequence>
<keyword evidence="5" id="KW-0624">Polysaccharide degradation</keyword>
<dbReference type="PANTHER" id="PTHR22298">
    <property type="entry name" value="ENDO-1,4-BETA-GLUCANASE"/>
    <property type="match status" value="1"/>
</dbReference>
<evidence type="ECO:0000256" key="2">
    <source>
        <dbReference type="ARBA" id="ARBA00022801"/>
    </source>
</evidence>
<keyword evidence="4" id="KW-0326">Glycosidase</keyword>
<dbReference type="Gene3D" id="1.50.10.10">
    <property type="match status" value="1"/>
</dbReference>
<dbReference type="CDD" id="cd02850">
    <property type="entry name" value="E_set_Cellulase_N"/>
    <property type="match status" value="1"/>
</dbReference>
<dbReference type="InterPro" id="IPR001701">
    <property type="entry name" value="Glyco_hydro_9"/>
</dbReference>
<evidence type="ECO:0000256" key="5">
    <source>
        <dbReference type="ARBA" id="ARBA00023326"/>
    </source>
</evidence>
<dbReference type="RefSeq" id="WP_191301095.1">
    <property type="nucleotide sequence ID" value="NZ_BNAR01000007.1"/>
</dbReference>
<comment type="caution">
    <text evidence="9">The sequence shown here is derived from an EMBL/GenBank/DDBJ whole genome shotgun (WGS) entry which is preliminary data.</text>
</comment>
<dbReference type="InterPro" id="IPR012341">
    <property type="entry name" value="6hp_glycosidase-like_sf"/>
</dbReference>
<feature type="domain" description="Glycoside hydrolase family 9" evidence="7">
    <location>
        <begin position="123"/>
        <end position="608"/>
    </location>
</feature>
<dbReference type="InterPro" id="IPR008928">
    <property type="entry name" value="6-hairpin_glycosidase_sf"/>
</dbReference>
<reference evidence="10" key="1">
    <citation type="journal article" date="2019" name="Int. J. Syst. Evol. Microbiol.">
        <title>The Global Catalogue of Microorganisms (GCM) 10K type strain sequencing project: providing services to taxonomists for standard genome sequencing and annotation.</title>
        <authorList>
            <consortium name="The Broad Institute Genomics Platform"/>
            <consortium name="The Broad Institute Genome Sequencing Center for Infectious Disease"/>
            <person name="Wu L."/>
            <person name="Ma J."/>
        </authorList>
    </citation>
    <scope>NUCLEOTIDE SEQUENCE [LARGE SCALE GENOMIC DNA]</scope>
    <source>
        <strain evidence="10">CGMCC 4.7367</strain>
    </source>
</reference>
<evidence type="ECO:0000256" key="6">
    <source>
        <dbReference type="SAM" id="SignalP"/>
    </source>
</evidence>
<feature type="signal peptide" evidence="6">
    <location>
        <begin position="1"/>
        <end position="23"/>
    </location>
</feature>
<gene>
    <name evidence="9" type="ORF">GCM10017774_47610</name>
</gene>
<comment type="similarity">
    <text evidence="1">Belongs to the glycosyl hydrolase 9 (cellulase E) family.</text>
</comment>
<keyword evidence="2 9" id="KW-0378">Hydrolase</keyword>
<evidence type="ECO:0000259" key="7">
    <source>
        <dbReference type="Pfam" id="PF00759"/>
    </source>
</evidence>
<dbReference type="InterPro" id="IPR004197">
    <property type="entry name" value="Cellulase_Ig-like"/>
</dbReference>
<dbReference type="InterPro" id="IPR013783">
    <property type="entry name" value="Ig-like_fold"/>
</dbReference>
<dbReference type="InterPro" id="IPR014756">
    <property type="entry name" value="Ig_E-set"/>
</dbReference>
<name>A0ABQ3MKR0_9PSEU</name>